<proteinExistence type="predicted"/>
<dbReference type="GO" id="GO:0016020">
    <property type="term" value="C:membrane"/>
    <property type="evidence" value="ECO:0007669"/>
    <property type="project" value="UniProtKB-SubCell"/>
</dbReference>
<dbReference type="Proteomes" id="UP000297706">
    <property type="component" value="Unassembled WGS sequence"/>
</dbReference>
<reference evidence="6 7" key="1">
    <citation type="submission" date="2018-02" db="EMBL/GenBank/DDBJ databases">
        <title>A novel lanthanide dependent methylotroph, Methylotenera sp. La3113.</title>
        <authorList>
            <person name="Lv H."/>
            <person name="Tani A."/>
        </authorList>
    </citation>
    <scope>NUCLEOTIDE SEQUENCE [LARGE SCALE GENOMIC DNA]</scope>
    <source>
        <strain evidence="6 7">La3113</strain>
    </source>
</reference>
<protein>
    <recommendedName>
        <fullName evidence="8">DUF697 domain-containing protein</fullName>
    </recommendedName>
</protein>
<dbReference type="InterPro" id="IPR021147">
    <property type="entry name" value="DUF697"/>
</dbReference>
<evidence type="ECO:0000256" key="3">
    <source>
        <dbReference type="ARBA" id="ARBA00022989"/>
    </source>
</evidence>
<gene>
    <name evidence="6" type="ORF">C3Y98_04370</name>
</gene>
<evidence type="ECO:0000256" key="4">
    <source>
        <dbReference type="ARBA" id="ARBA00023136"/>
    </source>
</evidence>
<keyword evidence="7" id="KW-1185">Reference proteome</keyword>
<evidence type="ECO:0000256" key="5">
    <source>
        <dbReference type="SAM" id="Phobius"/>
    </source>
</evidence>
<organism evidence="6 7">
    <name type="scientific">Methylotenera oryzisoli</name>
    <dbReference type="NCBI Taxonomy" id="2080758"/>
    <lineage>
        <taxon>Bacteria</taxon>
        <taxon>Pseudomonadati</taxon>
        <taxon>Pseudomonadota</taxon>
        <taxon>Betaproteobacteria</taxon>
        <taxon>Nitrosomonadales</taxon>
        <taxon>Methylophilaceae</taxon>
        <taxon>Methylotenera</taxon>
    </lineage>
</organism>
<dbReference type="AlphaFoldDB" id="A0A4Y9VTQ2"/>
<dbReference type="Pfam" id="PF05128">
    <property type="entry name" value="DUF697"/>
    <property type="match status" value="1"/>
</dbReference>
<name>A0A4Y9VTQ2_9PROT</name>
<comment type="subcellular location">
    <subcellularLocation>
        <location evidence="1">Membrane</location>
        <topology evidence="1">Multi-pass membrane protein</topology>
    </subcellularLocation>
</comment>
<evidence type="ECO:0000256" key="2">
    <source>
        <dbReference type="ARBA" id="ARBA00022692"/>
    </source>
</evidence>
<sequence length="335" mass="36241">MNKSMFRIIATLSVFALLYICIVLVGNIIQIADAADRIYLGAGQPIFWGLLSVFIVTAISPFYLYFKLPKALIPPSESSGPEFDKYLVQLRQRLSRNSRLNGVSLESEEAIESALEKLSKESDKVVRETATAVFVSTSIMQNGRLDGLITLFTQARMVWRIACVYQQRPSPRQMLYLYSNVGVNVLFAESIEEIDFSEIVAPLFASSVTSSIPGMSLIMSSIANGTANAFLTLRVGSITKQYCEALSTPSRSFVRRSATISAIAIVGDIVKENGARIVNGSWGMFKGAVDSTLKGAKSVASKVGDSSLSSAKAVGNTISSTFDSVKNIAGKITPK</sequence>
<evidence type="ECO:0000313" key="6">
    <source>
        <dbReference type="EMBL" id="TFW72346.1"/>
    </source>
</evidence>
<comment type="caution">
    <text evidence="6">The sequence shown here is derived from an EMBL/GenBank/DDBJ whole genome shotgun (WGS) entry which is preliminary data.</text>
</comment>
<keyword evidence="4 5" id="KW-0472">Membrane</keyword>
<evidence type="ECO:0000256" key="1">
    <source>
        <dbReference type="ARBA" id="ARBA00004141"/>
    </source>
</evidence>
<keyword evidence="3 5" id="KW-1133">Transmembrane helix</keyword>
<keyword evidence="2 5" id="KW-0812">Transmembrane</keyword>
<feature type="transmembrane region" description="Helical" evidence="5">
    <location>
        <begin position="44"/>
        <end position="66"/>
    </location>
</feature>
<dbReference type="OrthoDB" id="384184at2"/>
<dbReference type="RefSeq" id="WP_135276887.1">
    <property type="nucleotide sequence ID" value="NZ_PQVH01000006.1"/>
</dbReference>
<dbReference type="EMBL" id="PQVH01000006">
    <property type="protein sequence ID" value="TFW72346.1"/>
    <property type="molecule type" value="Genomic_DNA"/>
</dbReference>
<accession>A0A4Y9VTQ2</accession>
<evidence type="ECO:0000313" key="7">
    <source>
        <dbReference type="Proteomes" id="UP000297706"/>
    </source>
</evidence>
<evidence type="ECO:0008006" key="8">
    <source>
        <dbReference type="Google" id="ProtNLM"/>
    </source>
</evidence>